<organism evidence="3 4">
    <name type="scientific">Rothia aeria</name>
    <dbReference type="NCBI Taxonomy" id="172042"/>
    <lineage>
        <taxon>Bacteria</taxon>
        <taxon>Bacillati</taxon>
        <taxon>Actinomycetota</taxon>
        <taxon>Actinomycetes</taxon>
        <taxon>Micrococcales</taxon>
        <taxon>Micrococcaceae</taxon>
        <taxon>Rothia</taxon>
    </lineage>
</organism>
<reference evidence="3 4" key="1">
    <citation type="submission" date="2018-12" db="EMBL/GenBank/DDBJ databases">
        <authorList>
            <consortium name="Pathogen Informatics"/>
        </authorList>
    </citation>
    <scope>NUCLEOTIDE SEQUENCE [LARGE SCALE GENOMIC DNA]</scope>
    <source>
        <strain evidence="3 4">NCTC10207</strain>
    </source>
</reference>
<feature type="transmembrane region" description="Helical" evidence="1">
    <location>
        <begin position="139"/>
        <end position="162"/>
    </location>
</feature>
<accession>A0A7Z9D821</accession>
<evidence type="ECO:0000256" key="1">
    <source>
        <dbReference type="SAM" id="Phobius"/>
    </source>
</evidence>
<feature type="transmembrane region" description="Helical" evidence="1">
    <location>
        <begin position="298"/>
        <end position="324"/>
    </location>
</feature>
<feature type="transmembrane region" description="Helical" evidence="1">
    <location>
        <begin position="168"/>
        <end position="188"/>
    </location>
</feature>
<dbReference type="Pfam" id="PF02517">
    <property type="entry name" value="Rce1-like"/>
    <property type="match status" value="1"/>
</dbReference>
<feature type="transmembrane region" description="Helical" evidence="1">
    <location>
        <begin position="234"/>
        <end position="253"/>
    </location>
</feature>
<dbReference type="PANTHER" id="PTHR39430:SF1">
    <property type="entry name" value="PROTEASE"/>
    <property type="match status" value="1"/>
</dbReference>
<feature type="transmembrane region" description="Helical" evidence="1">
    <location>
        <begin position="64"/>
        <end position="89"/>
    </location>
</feature>
<dbReference type="InterPro" id="IPR003675">
    <property type="entry name" value="Rce1/LyrA-like_dom"/>
</dbReference>
<dbReference type="GO" id="GO:0080120">
    <property type="term" value="P:CAAX-box protein maturation"/>
    <property type="evidence" value="ECO:0007669"/>
    <property type="project" value="UniProtKB-ARBA"/>
</dbReference>
<evidence type="ECO:0000259" key="2">
    <source>
        <dbReference type="Pfam" id="PF02517"/>
    </source>
</evidence>
<gene>
    <name evidence="3" type="ORF">NCTC10207_02403</name>
</gene>
<feature type="domain" description="CAAX prenyl protease 2/Lysostaphin resistance protein A-like" evidence="2">
    <location>
        <begin position="178"/>
        <end position="269"/>
    </location>
</feature>
<proteinExistence type="predicted"/>
<keyword evidence="3" id="KW-0645">Protease</keyword>
<keyword evidence="1" id="KW-1133">Transmembrane helix</keyword>
<feature type="transmembrane region" description="Helical" evidence="1">
    <location>
        <begin position="209"/>
        <end position="228"/>
    </location>
</feature>
<dbReference type="Proteomes" id="UP000282386">
    <property type="component" value="Chromosome"/>
</dbReference>
<dbReference type="AlphaFoldDB" id="A0A7Z9D821"/>
<name>A0A7Z9D821_9MICC</name>
<sequence length="341" mass="36861">MQAVFSEVSNPLTSPHIGFSVRLRNNGERKLSVSPCDTEIVRTVFFVKHSEKYSSFYRLRVNPWVSMFIAFLILLVISPLIAQGFFALYPSVSVGDHPLFSSARLLLPSALTITGILVWARTMDKLSLKDLGLTQKKVFVSWVIGSLCGAGLIAVVLVGLILLGAAHLSWGGVSSAAPILLGALVYAVQGLSEEVVFRGYLLNVMSSRWGMVAGILVNSVLFAAAHIFNVGFSIVAFINLFLAGTVLASLYWLSVNVWLVSAVHAAWNFTLGIILGGAVSGTTQPVHLLTLHTEQGNWLITGGSFGIEGSLSCFVVLAAVRAVLWRRVVHRYSITSPFPQC</sequence>
<protein>
    <submittedName>
        <fullName evidence="3">CAAX amino terminal protease self- immunity</fullName>
    </submittedName>
</protein>
<keyword evidence="3" id="KW-0378">Hydrolase</keyword>
<dbReference type="EMBL" id="LR134479">
    <property type="protein sequence ID" value="VEI25074.1"/>
    <property type="molecule type" value="Genomic_DNA"/>
</dbReference>
<evidence type="ECO:0000313" key="4">
    <source>
        <dbReference type="Proteomes" id="UP000282386"/>
    </source>
</evidence>
<keyword evidence="1" id="KW-0812">Transmembrane</keyword>
<dbReference type="GO" id="GO:0006508">
    <property type="term" value="P:proteolysis"/>
    <property type="evidence" value="ECO:0007669"/>
    <property type="project" value="UniProtKB-KW"/>
</dbReference>
<feature type="transmembrane region" description="Helical" evidence="1">
    <location>
        <begin position="101"/>
        <end position="119"/>
    </location>
</feature>
<feature type="transmembrane region" description="Helical" evidence="1">
    <location>
        <begin position="265"/>
        <end position="286"/>
    </location>
</feature>
<dbReference type="GO" id="GO:0004175">
    <property type="term" value="F:endopeptidase activity"/>
    <property type="evidence" value="ECO:0007669"/>
    <property type="project" value="UniProtKB-ARBA"/>
</dbReference>
<dbReference type="PANTHER" id="PTHR39430">
    <property type="entry name" value="MEMBRANE-ASSOCIATED PROTEASE-RELATED"/>
    <property type="match status" value="1"/>
</dbReference>
<evidence type="ECO:0000313" key="3">
    <source>
        <dbReference type="EMBL" id="VEI25074.1"/>
    </source>
</evidence>
<keyword evidence="1" id="KW-0472">Membrane</keyword>